<keyword evidence="2" id="KW-1185">Reference proteome</keyword>
<comment type="caution">
    <text evidence="1">The sequence shown here is derived from an EMBL/GenBank/DDBJ whole genome shotgun (WGS) entry which is preliminary data.</text>
</comment>
<dbReference type="OMA" id="NDADLNM"/>
<evidence type="ECO:0000313" key="1">
    <source>
        <dbReference type="EMBL" id="KPI86837.1"/>
    </source>
</evidence>
<dbReference type="Proteomes" id="UP000038009">
    <property type="component" value="Unassembled WGS sequence"/>
</dbReference>
<accession>A0A0N0P676</accession>
<dbReference type="VEuPathDB" id="TriTrypDB:Lsey_0114_0220"/>
<dbReference type="AlphaFoldDB" id="A0A0N0P676"/>
<proteinExistence type="predicted"/>
<name>A0A0N0P676_LEPSE</name>
<organism evidence="1 2">
    <name type="scientific">Leptomonas seymouri</name>
    <dbReference type="NCBI Taxonomy" id="5684"/>
    <lineage>
        <taxon>Eukaryota</taxon>
        <taxon>Discoba</taxon>
        <taxon>Euglenozoa</taxon>
        <taxon>Kinetoplastea</taxon>
        <taxon>Metakinetoplastina</taxon>
        <taxon>Trypanosomatida</taxon>
        <taxon>Trypanosomatidae</taxon>
        <taxon>Leishmaniinae</taxon>
        <taxon>Leptomonas</taxon>
    </lineage>
</organism>
<evidence type="ECO:0000313" key="2">
    <source>
        <dbReference type="Proteomes" id="UP000038009"/>
    </source>
</evidence>
<dbReference type="OrthoDB" id="276553at2759"/>
<sequence length="335" mass="36954">MLFKRSRLLRSAYDELTVVGSRWTQVLAKSPNAAATGPPHVQAHLALPRITIIPTLHVASMKFYDRVLEYIDQAVRRNKDTVVLLEGICDSDAAEKQQMQEYAEITQNQDLRQTMITKADDNTLYSPEVMQEICQELGVRHDLLCSLESTIRLQECYLKPKLAATSGLSLRNNADLNMHEVQKLLAEESARLHLLGESLPSSVAVSQIGSFPLIRKHRERKVASVARAYCEGWFDSEIDGEVIIPWGYFHSEAIKHYILEGNKPRGNSDDGGAAGSSSGARVENAARAGGGGVASPAYNHPPLVFVEADELLAKVPFDVPKELIEPVQSEPIANT</sequence>
<reference evidence="1 2" key="1">
    <citation type="journal article" date="2015" name="PLoS Pathog.">
        <title>Leptomonas seymouri: Adaptations to the Dixenous Life Cycle Analyzed by Genome Sequencing, Transcriptome Profiling and Co-infection with Leishmania donovani.</title>
        <authorList>
            <person name="Kraeva N."/>
            <person name="Butenko A."/>
            <person name="Hlavacova J."/>
            <person name="Kostygov A."/>
            <person name="Myskova J."/>
            <person name="Grybchuk D."/>
            <person name="Lestinova T."/>
            <person name="Votypka J."/>
            <person name="Volf P."/>
            <person name="Opperdoes F."/>
            <person name="Flegontov P."/>
            <person name="Lukes J."/>
            <person name="Yurchenko V."/>
        </authorList>
    </citation>
    <scope>NUCLEOTIDE SEQUENCE [LARGE SCALE GENOMIC DNA]</scope>
    <source>
        <strain evidence="1 2">ATCC 30220</strain>
    </source>
</reference>
<protein>
    <submittedName>
        <fullName evidence="1">Uncharacterized protein</fullName>
    </submittedName>
</protein>
<gene>
    <name evidence="1" type="ORF">ABL78_4114</name>
</gene>
<dbReference type="EMBL" id="LJSK01000114">
    <property type="protein sequence ID" value="KPI86837.1"/>
    <property type="molecule type" value="Genomic_DNA"/>
</dbReference>